<evidence type="ECO:0000313" key="2">
    <source>
        <dbReference type="EMBL" id="CAE4645338.1"/>
    </source>
</evidence>
<name>A0A7S4SHA5_9DINO</name>
<dbReference type="PANTHER" id="PTHR38899:SF1">
    <property type="entry name" value="PROTEIN KINASE"/>
    <property type="match status" value="1"/>
</dbReference>
<dbReference type="EMBL" id="HBNR01070692">
    <property type="protein sequence ID" value="CAE4645338.1"/>
    <property type="molecule type" value="Transcribed_RNA"/>
</dbReference>
<feature type="compositionally biased region" description="Low complexity" evidence="1">
    <location>
        <begin position="82"/>
        <end position="97"/>
    </location>
</feature>
<gene>
    <name evidence="2" type="ORF">AMON00008_LOCUS50069</name>
</gene>
<protein>
    <submittedName>
        <fullName evidence="2">Uncharacterized protein</fullName>
    </submittedName>
</protein>
<accession>A0A7S4SHA5</accession>
<organism evidence="2">
    <name type="scientific">Alexandrium monilatum</name>
    <dbReference type="NCBI Taxonomy" id="311494"/>
    <lineage>
        <taxon>Eukaryota</taxon>
        <taxon>Sar</taxon>
        <taxon>Alveolata</taxon>
        <taxon>Dinophyceae</taxon>
        <taxon>Gonyaulacales</taxon>
        <taxon>Pyrocystaceae</taxon>
        <taxon>Alexandrium</taxon>
    </lineage>
</organism>
<proteinExistence type="predicted"/>
<sequence>MGMMSKILSPLAPTGMVDKIQVSGKTAPAGPGGKSDETLRRIRRDYLHSLGIRSAKGATVLVRPNPMAEAVPEGEVVDEDSSGTSEPGSGSSEQGSVVSFDGKNILPLDSTSPDAFRVNFLRKLSYSKVWVPAAQRPPKSQTVIIFDWDDTLLCTSYLSAFQNRPLPAHTESTLAEIGRAARRLLELAQQWGQTFIITNAMAGWVEYSAARWVPEMLPALAKVHTISARSKYESCFPDIHQWKIQAFLEVRRKLDSQVVTNLLSVGDSDFEMEAVHVMGSEFAEALVKTVKFRECPVPDDLLKELMLVGAKFERIVEAGRHLKVCLDRRQQPVNEG</sequence>
<evidence type="ECO:0000256" key="1">
    <source>
        <dbReference type="SAM" id="MobiDB-lite"/>
    </source>
</evidence>
<reference evidence="2" key="1">
    <citation type="submission" date="2021-01" db="EMBL/GenBank/DDBJ databases">
        <authorList>
            <person name="Corre E."/>
            <person name="Pelletier E."/>
            <person name="Niang G."/>
            <person name="Scheremetjew M."/>
            <person name="Finn R."/>
            <person name="Kale V."/>
            <person name="Holt S."/>
            <person name="Cochrane G."/>
            <person name="Meng A."/>
            <person name="Brown T."/>
            <person name="Cohen L."/>
        </authorList>
    </citation>
    <scope>NUCLEOTIDE SEQUENCE</scope>
    <source>
        <strain evidence="2">CCMP3105</strain>
    </source>
</reference>
<dbReference type="InterPro" id="IPR036412">
    <property type="entry name" value="HAD-like_sf"/>
</dbReference>
<dbReference type="SUPFAM" id="SSF56784">
    <property type="entry name" value="HAD-like"/>
    <property type="match status" value="1"/>
</dbReference>
<feature type="region of interest" description="Disordered" evidence="1">
    <location>
        <begin position="66"/>
        <end position="97"/>
    </location>
</feature>
<dbReference type="AlphaFoldDB" id="A0A7S4SHA5"/>
<dbReference type="PANTHER" id="PTHR38899">
    <property type="entry name" value="DOMAIN OOKINETE PROTEIN, PUTATIVE-RELATED"/>
    <property type="match status" value="1"/>
</dbReference>